<dbReference type="InterPro" id="IPR010621">
    <property type="entry name" value="DUF1214"/>
</dbReference>
<feature type="domain" description="DUF1254" evidence="2">
    <location>
        <begin position="65"/>
        <end position="183"/>
    </location>
</feature>
<dbReference type="InterPro" id="IPR010679">
    <property type="entry name" value="DUF1254"/>
</dbReference>
<keyword evidence="4" id="KW-1185">Reference proteome</keyword>
<dbReference type="Pfam" id="PF06742">
    <property type="entry name" value="DUF1214"/>
    <property type="match status" value="1"/>
</dbReference>
<dbReference type="AlphaFoldDB" id="A0A2S1YP21"/>
<dbReference type="PANTHER" id="PTHR36509:SF2">
    <property type="entry name" value="BLL3101 PROTEIN"/>
    <property type="match status" value="1"/>
</dbReference>
<proteinExistence type="predicted"/>
<sequence>MFLLLLSCKKEQKVIDNKNVSKAEALSDNDISDAYLYLLGRAFVLRQQRLDFEKEGFQWNKIQYRAPGGVNWANPNLDVVYMEAWIAVDENNYVILEIPKIEGRYYTWHMLNGWGETILNINERTFPQKPYGKYALCLKGSNPKIPGDALRVDLPVKTSRVLARLELGKNVQEAVILEKQFKVIESGKPQIRPFYKLAHFTNDKLPGAELFDDASGILNSEPDINKGMENVRAKVKEVEKLVKSGSEARTRVDQIIKQKSLKELAELIKTPGEKQNGWSHPVGIGNYGSNFKTRTVVNLGGIWANNLREAIYFIRTGNDGSAVYTQTFAKNELPQSKVKYFWSVICVDGKEFKVIPNPLKRYLLNNQSPLKFNNDGSLTIIYSPKKPQNLPESNWIPTPEGKKYNLTFRYYGPSQDIIDGSYSPPDLLKQQTSKIN</sequence>
<evidence type="ECO:0000313" key="4">
    <source>
        <dbReference type="Proteomes" id="UP000245250"/>
    </source>
</evidence>
<dbReference type="Gene3D" id="2.60.120.600">
    <property type="entry name" value="Domain of unknown function DUF1214, C-terminal domain"/>
    <property type="match status" value="1"/>
</dbReference>
<name>A0A2S1YP21_9FLAO</name>
<dbReference type="Pfam" id="PF06863">
    <property type="entry name" value="DUF1254"/>
    <property type="match status" value="1"/>
</dbReference>
<dbReference type="SUPFAM" id="SSF160935">
    <property type="entry name" value="VPA0735-like"/>
    <property type="match status" value="1"/>
</dbReference>
<dbReference type="Proteomes" id="UP000245250">
    <property type="component" value="Chromosome"/>
</dbReference>
<protein>
    <submittedName>
        <fullName evidence="3">DUF1254 domain-containing protein</fullName>
    </submittedName>
</protein>
<dbReference type="InterPro" id="IPR037050">
    <property type="entry name" value="DUF1254_sf"/>
</dbReference>
<reference evidence="3 4" key="1">
    <citation type="submission" date="2018-05" db="EMBL/GenBank/DDBJ databases">
        <title>Genome sequencing of Flavobacterium sp. HYN0056.</title>
        <authorList>
            <person name="Yi H."/>
            <person name="Baek C."/>
        </authorList>
    </citation>
    <scope>NUCLEOTIDE SEQUENCE [LARGE SCALE GENOMIC DNA]</scope>
    <source>
        <strain evidence="3 4">HYN0056</strain>
    </source>
</reference>
<dbReference type="EMBL" id="CP029255">
    <property type="protein sequence ID" value="AWK05829.1"/>
    <property type="molecule type" value="Genomic_DNA"/>
</dbReference>
<accession>A0A2S1YP21</accession>
<dbReference type="PANTHER" id="PTHR36509">
    <property type="entry name" value="BLL3101 PROTEIN"/>
    <property type="match status" value="1"/>
</dbReference>
<gene>
    <name evidence="3" type="ORF">HYN56_16955</name>
</gene>
<dbReference type="Gene3D" id="2.60.40.1610">
    <property type="entry name" value="Domain of unknown function DUF1254"/>
    <property type="match status" value="1"/>
</dbReference>
<organism evidence="3 4">
    <name type="scientific">Flavobacterium crocinum</name>
    <dbReference type="NCBI Taxonomy" id="2183896"/>
    <lineage>
        <taxon>Bacteria</taxon>
        <taxon>Pseudomonadati</taxon>
        <taxon>Bacteroidota</taxon>
        <taxon>Flavobacteriia</taxon>
        <taxon>Flavobacteriales</taxon>
        <taxon>Flavobacteriaceae</taxon>
        <taxon>Flavobacterium</taxon>
    </lineage>
</organism>
<evidence type="ECO:0000259" key="1">
    <source>
        <dbReference type="Pfam" id="PF06742"/>
    </source>
</evidence>
<dbReference type="InterPro" id="IPR037049">
    <property type="entry name" value="DUF1214_C_sf"/>
</dbReference>
<dbReference type="KEGG" id="fcr:HYN56_16955"/>
<evidence type="ECO:0000313" key="3">
    <source>
        <dbReference type="EMBL" id="AWK05829.1"/>
    </source>
</evidence>
<evidence type="ECO:0000259" key="2">
    <source>
        <dbReference type="Pfam" id="PF06863"/>
    </source>
</evidence>
<feature type="domain" description="DUF1214" evidence="1">
    <location>
        <begin position="319"/>
        <end position="415"/>
    </location>
</feature>
<dbReference type="OrthoDB" id="40820at2"/>